<evidence type="ECO:0000256" key="3">
    <source>
        <dbReference type="RuleBase" id="RU003616"/>
    </source>
</evidence>
<protein>
    <recommendedName>
        <fullName evidence="5">SHSP domain-containing protein</fullName>
    </recommendedName>
</protein>
<dbReference type="PANTHER" id="PTHR45640">
    <property type="entry name" value="HEAT SHOCK PROTEIN HSP-12.2-RELATED"/>
    <property type="match status" value="1"/>
</dbReference>
<evidence type="ECO:0000313" key="6">
    <source>
        <dbReference type="EMBL" id="KAL0859514.1"/>
    </source>
</evidence>
<dbReference type="CDD" id="cd06526">
    <property type="entry name" value="metazoan_ACD"/>
    <property type="match status" value="1"/>
</dbReference>
<feature type="region of interest" description="Disordered" evidence="4">
    <location>
        <begin position="139"/>
        <end position="167"/>
    </location>
</feature>
<dbReference type="InterPro" id="IPR008978">
    <property type="entry name" value="HSP20-like_chaperone"/>
</dbReference>
<gene>
    <name evidence="6" type="ORF">ABMA27_010670</name>
</gene>
<sequence length="167" mass="19038">MFLSPMLKILTPSVPHSLIQLRCVRPSLRIGKEKFELTLNVKHFKKEELRVKARPEYVIIEGKQERKSKKGYVIRQFVRKFKLPYGCTPSTMKIHLSADGVLTVTAPRQTCDKNLPCETVVPISVAEPKLKTETLEAVQLVTDRTNDPKDGTKDGTKDRKPKDEKKP</sequence>
<dbReference type="InterPro" id="IPR002068">
    <property type="entry name" value="A-crystallin/Hsp20_dom"/>
</dbReference>
<evidence type="ECO:0000256" key="1">
    <source>
        <dbReference type="ARBA" id="ARBA00023016"/>
    </source>
</evidence>
<reference evidence="6 7" key="1">
    <citation type="submission" date="2024-06" db="EMBL/GenBank/DDBJ databases">
        <title>A chromosome-level genome assembly of beet webworm, Loxostege sticticalis.</title>
        <authorList>
            <person name="Zhang Y."/>
        </authorList>
    </citation>
    <scope>NUCLEOTIDE SEQUENCE [LARGE SCALE GENOMIC DNA]</scope>
    <source>
        <strain evidence="6">AQ026</strain>
        <tissue evidence="6">Whole body</tissue>
    </source>
</reference>
<dbReference type="SUPFAM" id="SSF49764">
    <property type="entry name" value="HSP20-like chaperones"/>
    <property type="match status" value="1"/>
</dbReference>
<dbReference type="Proteomes" id="UP001549920">
    <property type="component" value="Unassembled WGS sequence"/>
</dbReference>
<dbReference type="InterPro" id="IPR001436">
    <property type="entry name" value="Alpha-crystallin/sHSP_animal"/>
</dbReference>
<feature type="domain" description="SHSP" evidence="5">
    <location>
        <begin position="17"/>
        <end position="126"/>
    </location>
</feature>
<keyword evidence="7" id="KW-1185">Reference proteome</keyword>
<dbReference type="PROSITE" id="PS01031">
    <property type="entry name" value="SHSP"/>
    <property type="match status" value="1"/>
</dbReference>
<evidence type="ECO:0000259" key="5">
    <source>
        <dbReference type="PROSITE" id="PS01031"/>
    </source>
</evidence>
<dbReference type="Gene3D" id="2.60.40.790">
    <property type="match status" value="1"/>
</dbReference>
<feature type="compositionally biased region" description="Basic and acidic residues" evidence="4">
    <location>
        <begin position="144"/>
        <end position="167"/>
    </location>
</feature>
<dbReference type="PANTHER" id="PTHR45640:SF13">
    <property type="entry name" value="HEAT SHOCK PROTEIN 22-RELATED"/>
    <property type="match status" value="1"/>
</dbReference>
<proteinExistence type="inferred from homology"/>
<name>A0ABR3H4A6_LOXSC</name>
<comment type="caution">
    <text evidence="6">The sequence shown here is derived from an EMBL/GenBank/DDBJ whole genome shotgun (WGS) entry which is preliminary data.</text>
</comment>
<evidence type="ECO:0000313" key="7">
    <source>
        <dbReference type="Proteomes" id="UP001549920"/>
    </source>
</evidence>
<dbReference type="Pfam" id="PF00011">
    <property type="entry name" value="HSP20"/>
    <property type="match status" value="1"/>
</dbReference>
<dbReference type="PRINTS" id="PR00299">
    <property type="entry name" value="ACRYSTALLIN"/>
</dbReference>
<comment type="similarity">
    <text evidence="2 3">Belongs to the small heat shock protein (HSP20) family.</text>
</comment>
<accession>A0ABR3H4A6</accession>
<evidence type="ECO:0000256" key="4">
    <source>
        <dbReference type="SAM" id="MobiDB-lite"/>
    </source>
</evidence>
<evidence type="ECO:0000256" key="2">
    <source>
        <dbReference type="PROSITE-ProRule" id="PRU00285"/>
    </source>
</evidence>
<keyword evidence="1" id="KW-0346">Stress response</keyword>
<organism evidence="6 7">
    <name type="scientific">Loxostege sticticalis</name>
    <name type="common">Beet webworm moth</name>
    <dbReference type="NCBI Taxonomy" id="481309"/>
    <lineage>
        <taxon>Eukaryota</taxon>
        <taxon>Metazoa</taxon>
        <taxon>Ecdysozoa</taxon>
        <taxon>Arthropoda</taxon>
        <taxon>Hexapoda</taxon>
        <taxon>Insecta</taxon>
        <taxon>Pterygota</taxon>
        <taxon>Neoptera</taxon>
        <taxon>Endopterygota</taxon>
        <taxon>Lepidoptera</taxon>
        <taxon>Glossata</taxon>
        <taxon>Ditrysia</taxon>
        <taxon>Pyraloidea</taxon>
        <taxon>Crambidae</taxon>
        <taxon>Pyraustinae</taxon>
        <taxon>Loxostege</taxon>
    </lineage>
</organism>
<dbReference type="EMBL" id="JBEUOH010000027">
    <property type="protein sequence ID" value="KAL0859514.1"/>
    <property type="molecule type" value="Genomic_DNA"/>
</dbReference>